<dbReference type="SUPFAM" id="SSF55961">
    <property type="entry name" value="Bet v1-like"/>
    <property type="match status" value="1"/>
</dbReference>
<dbReference type="InterPro" id="IPR023393">
    <property type="entry name" value="START-like_dom_sf"/>
</dbReference>
<reference evidence="1 2" key="1">
    <citation type="submission" date="2018-03" db="EMBL/GenBank/DDBJ databases">
        <title>Genomic Encyclopedia of Archaeal and Bacterial Type Strains, Phase II (KMG-II): from individual species to whole genera.</title>
        <authorList>
            <person name="Goeker M."/>
        </authorList>
    </citation>
    <scope>NUCLEOTIDE SEQUENCE [LARGE SCALE GENOMIC DNA]</scope>
    <source>
        <strain evidence="1 2">DSM 43146</strain>
    </source>
</reference>
<keyword evidence="2" id="KW-1185">Reference proteome</keyword>
<comment type="caution">
    <text evidence="1">The sequence shown here is derived from an EMBL/GenBank/DDBJ whole genome shotgun (WGS) entry which is preliminary data.</text>
</comment>
<dbReference type="RefSeq" id="WP_106329993.1">
    <property type="nucleotide sequence ID" value="NZ_BOMO01000060.1"/>
</dbReference>
<accession>A0A2T0JX06</accession>
<dbReference type="EMBL" id="PVMZ01000030">
    <property type="protein sequence ID" value="PRX12010.1"/>
    <property type="molecule type" value="Genomic_DNA"/>
</dbReference>
<protein>
    <submittedName>
        <fullName evidence="1">Polyketide cyclase/dehydrase/lipid transport protein</fullName>
    </submittedName>
</protein>
<dbReference type="AlphaFoldDB" id="A0A2T0JX06"/>
<evidence type="ECO:0000313" key="2">
    <source>
        <dbReference type="Proteomes" id="UP000239415"/>
    </source>
</evidence>
<evidence type="ECO:0000313" key="1">
    <source>
        <dbReference type="EMBL" id="PRX12010.1"/>
    </source>
</evidence>
<dbReference type="CDD" id="cd07812">
    <property type="entry name" value="SRPBCC"/>
    <property type="match status" value="1"/>
</dbReference>
<dbReference type="Gene3D" id="3.30.530.20">
    <property type="match status" value="1"/>
</dbReference>
<dbReference type="Proteomes" id="UP000239415">
    <property type="component" value="Unassembled WGS sequence"/>
</dbReference>
<dbReference type="Pfam" id="PF10604">
    <property type="entry name" value="Polyketide_cyc2"/>
    <property type="match status" value="1"/>
</dbReference>
<sequence length="156" mass="16528">MDLVTGTGVTVELVVPLPPEQVWELVTAVDRIGEWSPEATGGRWCDESPGPVTGARFTGTNRFPNGFESTVTCLVTEAREPEVFAWDVLDGNGATGSSWRYELSGGTTPGTTIVRQSFRHGPGVTGARLGGPIEGRLTVLCSNMMSTINAMTGVAR</sequence>
<gene>
    <name evidence="1" type="ORF">CLV67_13035</name>
</gene>
<name>A0A2T0JX06_9ACTN</name>
<proteinExistence type="predicted"/>
<organism evidence="1 2">
    <name type="scientific">Actinoplanes italicus</name>
    <dbReference type="NCBI Taxonomy" id="113567"/>
    <lineage>
        <taxon>Bacteria</taxon>
        <taxon>Bacillati</taxon>
        <taxon>Actinomycetota</taxon>
        <taxon>Actinomycetes</taxon>
        <taxon>Micromonosporales</taxon>
        <taxon>Micromonosporaceae</taxon>
        <taxon>Actinoplanes</taxon>
    </lineage>
</organism>
<dbReference type="OrthoDB" id="3779334at2"/>
<dbReference type="InterPro" id="IPR019587">
    <property type="entry name" value="Polyketide_cyclase/dehydratase"/>
</dbReference>